<evidence type="ECO:0000313" key="2">
    <source>
        <dbReference type="EMBL" id="AQQ02431.1"/>
    </source>
</evidence>
<protein>
    <submittedName>
        <fullName evidence="2">Uncharacterized protein</fullName>
    </submittedName>
</protein>
<evidence type="ECO:0000313" key="3">
    <source>
        <dbReference type="Proteomes" id="UP000188174"/>
    </source>
</evidence>
<reference evidence="2 3" key="1">
    <citation type="submission" date="2017-02" db="EMBL/GenBank/DDBJ databases">
        <authorList>
            <person name="Jeong S."/>
        </authorList>
    </citation>
    <scope>NUCLEOTIDE SEQUENCE [LARGE SCALE GENOMIC DNA]</scope>
    <source>
        <strain evidence="2 3">RMAR6-6</strain>
    </source>
</reference>
<organism evidence="2 3">
    <name type="scientific">Roseibium algicola</name>
    <dbReference type="NCBI Taxonomy" id="2857014"/>
    <lineage>
        <taxon>Bacteria</taxon>
        <taxon>Pseudomonadati</taxon>
        <taxon>Pseudomonadota</taxon>
        <taxon>Alphaproteobacteria</taxon>
        <taxon>Hyphomicrobiales</taxon>
        <taxon>Stappiaceae</taxon>
        <taxon>Roseibium</taxon>
    </lineage>
</organism>
<feature type="transmembrane region" description="Helical" evidence="1">
    <location>
        <begin position="31"/>
        <end position="48"/>
    </location>
</feature>
<gene>
    <name evidence="2" type="ORF">B0E33_01505</name>
</gene>
<dbReference type="Proteomes" id="UP000188174">
    <property type="component" value="Chromosome"/>
</dbReference>
<accession>A0ABM6HWT2</accession>
<name>A0ABM6HWT2_9HYPH</name>
<proteinExistence type="predicted"/>
<dbReference type="RefSeq" id="WP_077290217.1">
    <property type="nucleotide sequence ID" value="NZ_CP019630.1"/>
</dbReference>
<feature type="transmembrane region" description="Helical" evidence="1">
    <location>
        <begin position="7"/>
        <end position="25"/>
    </location>
</feature>
<keyword evidence="3" id="KW-1185">Reference proteome</keyword>
<dbReference type="EMBL" id="CP019630">
    <property type="protein sequence ID" value="AQQ02431.1"/>
    <property type="molecule type" value="Genomic_DNA"/>
</dbReference>
<evidence type="ECO:0000256" key="1">
    <source>
        <dbReference type="SAM" id="Phobius"/>
    </source>
</evidence>
<keyword evidence="1" id="KW-1133">Transmembrane helix</keyword>
<keyword evidence="1" id="KW-0472">Membrane</keyword>
<sequence length="92" mass="10156">MLMGFGLFLFFGAFAAFLLLTYIGISAEVTVLVGSVMWVSGVAMLMTADNINFQKYEKHCLGNGGFVAEYTSHDGRKCWTKDGRQIFLKTGD</sequence>
<keyword evidence="1" id="KW-0812">Transmembrane</keyword>